<feature type="transmembrane region" description="Helical" evidence="1">
    <location>
        <begin position="63"/>
        <end position="80"/>
    </location>
</feature>
<keyword evidence="1" id="KW-0472">Membrane</keyword>
<evidence type="ECO:0000256" key="1">
    <source>
        <dbReference type="SAM" id="Phobius"/>
    </source>
</evidence>
<evidence type="ECO:0000313" key="2">
    <source>
        <dbReference type="EMBL" id="BAK55661.1"/>
    </source>
</evidence>
<gene>
    <name evidence="2" type="primary">durI</name>
</gene>
<protein>
    <submittedName>
        <fullName evidence="2">DurI</fullName>
    </submittedName>
</protein>
<feature type="transmembrane region" description="Helical" evidence="1">
    <location>
        <begin position="40"/>
        <end position="57"/>
    </location>
</feature>
<keyword evidence="1" id="KW-1133">Transmembrane helix</keyword>
<dbReference type="EMBL" id="AB284368">
    <property type="protein sequence ID" value="BAK55661.1"/>
    <property type="molecule type" value="Genomic_DNA"/>
</dbReference>
<dbReference type="AlphaFoldDB" id="F8WK28"/>
<reference evidence="2" key="1">
    <citation type="submission" date="2006-11" db="EMBL/GenBank/DDBJ databases">
        <title>Characterization of durancin TW-49M and its atypical genetic locus: a novel bacteriocin produced by carrot-isolated Enterococcus durans QU 49.</title>
        <authorList>
            <person name="Hu C."/>
            <person name="Zendo T."/>
            <person name="Nakayama J."/>
            <person name="Sonomoto K."/>
        </authorList>
    </citation>
    <scope>NUCLEOTIDE SEQUENCE</scope>
    <source>
        <strain evidence="2">QU 49</strain>
    </source>
</reference>
<keyword evidence="1" id="KW-0812">Transmembrane</keyword>
<accession>F8WK28</accession>
<name>F8WK28_9ENTE</name>
<sequence length="90" mass="10642">MMVFEIIEDMLERKSIGCVIINKNQNEKKEGNWLKSKDKIWIINGIGFLILLTVFWFTEGGNLFRLLFFCSLLVLLIEIIRSYRKRKNAS</sequence>
<organism evidence="2">
    <name type="scientific">Enterococcus durans</name>
    <dbReference type="NCBI Taxonomy" id="53345"/>
    <lineage>
        <taxon>Bacteria</taxon>
        <taxon>Bacillati</taxon>
        <taxon>Bacillota</taxon>
        <taxon>Bacilli</taxon>
        <taxon>Lactobacillales</taxon>
        <taxon>Enterococcaceae</taxon>
        <taxon>Enterococcus</taxon>
    </lineage>
</organism>
<proteinExistence type="predicted"/>